<protein>
    <submittedName>
        <fullName evidence="1">Uncharacterized protein</fullName>
    </submittedName>
</protein>
<gene>
    <name evidence="1" type="ORF">EQM13_00575</name>
</gene>
<dbReference type="RefSeq" id="WP_128751640.1">
    <property type="nucleotide sequence ID" value="NZ_CP035282.1"/>
</dbReference>
<dbReference type="PANTHER" id="PTHR41283:SF1">
    <property type="entry name" value="AMINOGLYCOSIDE PHOSPHOTRANSFERASE DOMAIN-CONTAINING PROTEIN"/>
    <property type="match status" value="1"/>
</dbReference>
<dbReference type="Proteomes" id="UP000287969">
    <property type="component" value="Chromosome"/>
</dbReference>
<dbReference type="AlphaFoldDB" id="A0A410Q862"/>
<reference evidence="2" key="1">
    <citation type="submission" date="2019-01" db="EMBL/GenBank/DDBJ databases">
        <title>Draft genomes of a novel of Sporanaerobacter strains.</title>
        <authorList>
            <person name="Ma S."/>
        </authorList>
    </citation>
    <scope>NUCLEOTIDE SEQUENCE [LARGE SCALE GENOMIC DNA]</scope>
    <source>
        <strain evidence="2">NJN-17</strain>
    </source>
</reference>
<accession>A0A410Q862</accession>
<dbReference type="KEGG" id="spoa:EQM13_00575"/>
<evidence type="ECO:0000313" key="1">
    <source>
        <dbReference type="EMBL" id="QAT60171.1"/>
    </source>
</evidence>
<name>A0A410Q862_9FIRM</name>
<sequence length="81" mass="9157">MSRSAVDMKDILGYASFADISKYNYKKTEFLMMKRVAELEVLMSKPVGFGVCDEGKGVYTLLTWCEGTDVETLLPMCSKRE</sequence>
<dbReference type="EMBL" id="CP035282">
    <property type="protein sequence ID" value="QAT60171.1"/>
    <property type="molecule type" value="Genomic_DNA"/>
</dbReference>
<keyword evidence="2" id="KW-1185">Reference proteome</keyword>
<organism evidence="1 2">
    <name type="scientific">Acidilutibacter cellobiosedens</name>
    <dbReference type="NCBI Taxonomy" id="2507161"/>
    <lineage>
        <taxon>Bacteria</taxon>
        <taxon>Bacillati</taxon>
        <taxon>Bacillota</taxon>
        <taxon>Tissierellia</taxon>
        <taxon>Tissierellales</taxon>
        <taxon>Acidilutibacteraceae</taxon>
        <taxon>Acidilutibacter</taxon>
    </lineage>
</organism>
<dbReference type="PANTHER" id="PTHR41283">
    <property type="entry name" value="AMINOGLYCOSIDE PHOSPHOTRANSFERASE"/>
    <property type="match status" value="1"/>
</dbReference>
<evidence type="ECO:0000313" key="2">
    <source>
        <dbReference type="Proteomes" id="UP000287969"/>
    </source>
</evidence>
<dbReference type="OrthoDB" id="3806873at2"/>
<proteinExistence type="predicted"/>